<dbReference type="PANTHER" id="PTHR14795">
    <property type="entry name" value="HELICASE RELATED"/>
    <property type="match status" value="1"/>
</dbReference>
<proteinExistence type="predicted"/>
<feature type="domain" description="TMEM62 C-terminal" evidence="5">
    <location>
        <begin position="454"/>
        <end position="599"/>
    </location>
</feature>
<feature type="transmembrane region" description="Helical" evidence="1">
    <location>
        <begin position="508"/>
        <end position="527"/>
    </location>
</feature>
<dbReference type="SUPFAM" id="SSF56300">
    <property type="entry name" value="Metallo-dependent phosphatases"/>
    <property type="match status" value="1"/>
</dbReference>
<dbReference type="CDD" id="cd07401">
    <property type="entry name" value="MPP_TMEM62_N"/>
    <property type="match status" value="1"/>
</dbReference>
<evidence type="ECO:0008006" key="8">
    <source>
        <dbReference type="Google" id="ProtNLM"/>
    </source>
</evidence>
<dbReference type="Gene3D" id="3.60.21.10">
    <property type="match status" value="1"/>
</dbReference>
<dbReference type="Pfam" id="PF24384">
    <property type="entry name" value="Ig_TMM62"/>
    <property type="match status" value="1"/>
</dbReference>
<keyword evidence="7" id="KW-1185">Reference proteome</keyword>
<dbReference type="PANTHER" id="PTHR14795:SF0">
    <property type="entry name" value="TRANSMEMBRANE PROTEIN 62"/>
    <property type="match status" value="1"/>
</dbReference>
<organism evidence="6 7">
    <name type="scientific">Periplaneta americana</name>
    <name type="common">American cockroach</name>
    <name type="synonym">Blatta americana</name>
    <dbReference type="NCBI Taxonomy" id="6978"/>
    <lineage>
        <taxon>Eukaryota</taxon>
        <taxon>Metazoa</taxon>
        <taxon>Ecdysozoa</taxon>
        <taxon>Arthropoda</taxon>
        <taxon>Hexapoda</taxon>
        <taxon>Insecta</taxon>
        <taxon>Pterygota</taxon>
        <taxon>Neoptera</taxon>
        <taxon>Polyneoptera</taxon>
        <taxon>Dictyoptera</taxon>
        <taxon>Blattodea</taxon>
        <taxon>Blattoidea</taxon>
        <taxon>Blattidae</taxon>
        <taxon>Blattinae</taxon>
        <taxon>Periplaneta</taxon>
    </lineage>
</organism>
<dbReference type="EMBL" id="JAJSOF020000023">
    <property type="protein sequence ID" value="KAJ4435764.1"/>
    <property type="molecule type" value="Genomic_DNA"/>
</dbReference>
<comment type="caution">
    <text evidence="6">The sequence shown here is derived from an EMBL/GenBank/DDBJ whole genome shotgun (WGS) entry which is preliminary data.</text>
</comment>
<reference evidence="6 7" key="1">
    <citation type="journal article" date="2022" name="Allergy">
        <title>Genome assembly and annotation of Periplaneta americana reveal a comprehensive cockroach allergen profile.</title>
        <authorList>
            <person name="Wang L."/>
            <person name="Xiong Q."/>
            <person name="Saelim N."/>
            <person name="Wang L."/>
            <person name="Nong W."/>
            <person name="Wan A.T."/>
            <person name="Shi M."/>
            <person name="Liu X."/>
            <person name="Cao Q."/>
            <person name="Hui J.H.L."/>
            <person name="Sookrung N."/>
            <person name="Leung T.F."/>
            <person name="Tungtrongchitr A."/>
            <person name="Tsui S.K.W."/>
        </authorList>
    </citation>
    <scope>NUCLEOTIDE SEQUENCE [LARGE SCALE GENOMIC DNA]</scope>
    <source>
        <strain evidence="6">PWHHKU_190912</strain>
    </source>
</reference>
<keyword evidence="1" id="KW-0812">Transmembrane</keyword>
<evidence type="ECO:0000259" key="5">
    <source>
        <dbReference type="Pfam" id="PF24394"/>
    </source>
</evidence>
<feature type="transmembrane region" description="Helical" evidence="1">
    <location>
        <begin position="609"/>
        <end position="630"/>
    </location>
</feature>
<dbReference type="Pfam" id="PF24394">
    <property type="entry name" value="TMEM62_C"/>
    <property type="match status" value="1"/>
</dbReference>
<evidence type="ECO:0000256" key="2">
    <source>
        <dbReference type="SAM" id="SignalP"/>
    </source>
</evidence>
<keyword evidence="1" id="KW-0472">Membrane</keyword>
<dbReference type="InterPro" id="IPR029052">
    <property type="entry name" value="Metallo-depent_PP-like"/>
</dbReference>
<dbReference type="InterPro" id="IPR056230">
    <property type="entry name" value="TMEM62_C"/>
</dbReference>
<keyword evidence="2" id="KW-0732">Signal</keyword>
<evidence type="ECO:0000313" key="6">
    <source>
        <dbReference type="EMBL" id="KAJ4435764.1"/>
    </source>
</evidence>
<dbReference type="InterPro" id="IPR004843">
    <property type="entry name" value="Calcineurin-like_PHP"/>
</dbReference>
<evidence type="ECO:0000259" key="4">
    <source>
        <dbReference type="Pfam" id="PF24384"/>
    </source>
</evidence>
<feature type="signal peptide" evidence="2">
    <location>
        <begin position="1"/>
        <end position="22"/>
    </location>
</feature>
<accession>A0ABQ8SNL3</accession>
<sequence>MPISKTAIIFLVFVLMLSVFVANISNLISVGDNMEVTYHSRRTEETEMNTEQREGKNFTLGNSPEHIMWFMQISDIHISIFHDETRVSELKEFCDLTLNAIKPTVVLASGDLTDAKSEDNMGSRQYVQEWELYKNVLQACRVTEKTVWLDIRGNHDNFNVPSLTSKENYYRNYSIQGQMHPKSYMYQVRRAGELYSFIAMDACLEPGPRRPFNFVGVLSRAEMEHIRKLSDDAKRKGSNYNIWFGHYPTSCILAFGPGGVRTLIGKYPESVVYVCGHYHTLGGTVPNMYTLQQAGFLELELGDWKDNRLYRLVAIDHGLLSFIDVLHRDWPVALVTNPKHALFVMPTREPLHRILQSTHIRVLGFSLSPIESVAVKIDDGVWLHCTHIRGPLYVHPWNPNLYTTGIHDIHVLIKDEAGREKVTTQPFSLDGTRISFRLLPRIVLMSNISLVFQILFGTMLTVCVLPLCILKYLHKLVKAHKIRKPRLSVCFFQNWVRKLWILSTVDRLFYPLVVYPLYLTVGPWSIGEVIEGHTGIIFAWGTIINGAYLPGSFTYAYGFLQVCISYLKFQILERMCTFQLPLTLILAQSVEHRYRSHLMGKSSSLLDRLCQHLPFVVILTLQMAFAYFFWLAYGTMAFLLGPLRTWSVLLGMALWYQATNLPEKTL</sequence>
<keyword evidence="1" id="KW-1133">Transmembrane helix</keyword>
<protein>
    <recommendedName>
        <fullName evidence="8">Calcineurin-like phosphoesterase domain-containing protein</fullName>
    </recommendedName>
</protein>
<feature type="domain" description="Calcineurin-like phosphoesterase" evidence="3">
    <location>
        <begin position="68"/>
        <end position="280"/>
    </location>
</feature>
<dbReference type="InterPro" id="IPR056229">
    <property type="entry name" value="Ig_TMM62"/>
</dbReference>
<evidence type="ECO:0000313" key="7">
    <source>
        <dbReference type="Proteomes" id="UP001148838"/>
    </source>
</evidence>
<name>A0ABQ8SNL3_PERAM</name>
<feature type="chain" id="PRO_5045914569" description="Calcineurin-like phosphoesterase domain-containing protein" evidence="2">
    <location>
        <begin position="23"/>
        <end position="666"/>
    </location>
</feature>
<feature type="non-terminal residue" evidence="6">
    <location>
        <position position="666"/>
    </location>
</feature>
<feature type="transmembrane region" description="Helical" evidence="1">
    <location>
        <begin position="547"/>
        <end position="567"/>
    </location>
</feature>
<feature type="domain" description="TMEM62 Ig-like" evidence="4">
    <location>
        <begin position="329"/>
        <end position="432"/>
    </location>
</feature>
<evidence type="ECO:0000259" key="3">
    <source>
        <dbReference type="Pfam" id="PF00149"/>
    </source>
</evidence>
<feature type="transmembrane region" description="Helical" evidence="1">
    <location>
        <begin position="450"/>
        <end position="473"/>
    </location>
</feature>
<dbReference type="Proteomes" id="UP001148838">
    <property type="component" value="Unassembled WGS sequence"/>
</dbReference>
<gene>
    <name evidence="6" type="ORF">ANN_18383</name>
</gene>
<dbReference type="InterPro" id="IPR041871">
    <property type="entry name" value="MPP_TMEM62"/>
</dbReference>
<dbReference type="Pfam" id="PF00149">
    <property type="entry name" value="Metallophos"/>
    <property type="match status" value="1"/>
</dbReference>
<evidence type="ECO:0000256" key="1">
    <source>
        <dbReference type="SAM" id="Phobius"/>
    </source>
</evidence>